<gene>
    <name evidence="5" type="primary">bma-sorb-1</name>
    <name evidence="1" type="synonym">Bma-sorb-1</name>
    <name evidence="5" type="ORF">Bm6571</name>
    <name evidence="2" type="ORF">BM_BM6571</name>
    <name evidence="1" type="ORF">BM_Bm6571</name>
</gene>
<dbReference type="AlphaFoldDB" id="A0A0H5S474"/>
<evidence type="ECO:0000313" key="1">
    <source>
        <dbReference type="EMBL" id="CRZ23408.1"/>
    </source>
</evidence>
<dbReference type="Proteomes" id="UP000006672">
    <property type="component" value="Unassembled WGS sequence"/>
</dbReference>
<reference evidence="1" key="2">
    <citation type="submission" date="2012-12" db="EMBL/GenBank/DDBJ databases">
        <authorList>
            <person name="Gao Y.W."/>
            <person name="Fan S.T."/>
            <person name="Sun H.T."/>
            <person name="Wang Z."/>
            <person name="Gao X.L."/>
            <person name="Li Y.G."/>
            <person name="Wang T.C."/>
            <person name="Zhang K."/>
            <person name="Xu W.W."/>
            <person name="Yu Z.J."/>
            <person name="Xia X.Z."/>
        </authorList>
    </citation>
    <scope>NUCLEOTIDE SEQUENCE</scope>
    <source>
        <strain evidence="1">FR3</strain>
    </source>
</reference>
<dbReference type="EMBL" id="LN856865">
    <property type="protein sequence ID" value="CRZ23408.1"/>
    <property type="molecule type" value="Genomic_DNA"/>
</dbReference>
<name>A0A0H5S474_BRUMA</name>
<dbReference type="WBParaSite" id="Bm6571b.1">
    <property type="protein sequence ID" value="Bm6571b.1"/>
    <property type="gene ID" value="WBGene00226832"/>
</dbReference>
<proteinExistence type="predicted"/>
<organism evidence="1">
    <name type="scientific">Brugia malayi</name>
    <name type="common">Filarial nematode worm</name>
    <dbReference type="NCBI Taxonomy" id="6279"/>
    <lineage>
        <taxon>Eukaryota</taxon>
        <taxon>Metazoa</taxon>
        <taxon>Ecdysozoa</taxon>
        <taxon>Nematoda</taxon>
        <taxon>Chromadorea</taxon>
        <taxon>Rhabditida</taxon>
        <taxon>Spirurina</taxon>
        <taxon>Spiruromorpha</taxon>
        <taxon>Filarioidea</taxon>
        <taxon>Onchocercidae</taxon>
        <taxon>Brugia</taxon>
    </lineage>
</organism>
<evidence type="ECO:0000313" key="2">
    <source>
        <dbReference type="EMBL" id="VIO87403.1"/>
    </source>
</evidence>
<accession>A0A0H5S474</accession>
<sequence>MHCTAGTVVHPLRASWRSIRNKIRICRQTEYDLIQAYFLGNNNPQQQLATTKFAFRPRFVTNAVEQQIYTILVTFLDQILECYHTMYNAWVCKKFGRQLARILRTINFDHRYYWKLLENRILYYLMVKHYSVTVLFAWHTFMDTLSDAVIEGFWQAISADLPKQLPTIFEETPAKCFLYIEPNRPSFFARLLDLFRRKPSNSNKDRSRRRNGRMAEKTQSKRLFWTGEYNSQKCGNLSGLIRLQAKKCGRT</sequence>
<dbReference type="RefSeq" id="XP_042930132.1">
    <property type="nucleotide sequence ID" value="XM_043074198.1"/>
</dbReference>
<protein>
    <submittedName>
        <fullName evidence="1 4">BMA-SORB-1, isoform a</fullName>
    </submittedName>
</protein>
<evidence type="ECO:0000313" key="3">
    <source>
        <dbReference type="Proteomes" id="UP000006672"/>
    </source>
</evidence>
<accession>A0A4E9ETL1</accession>
<reference evidence="1 3" key="1">
    <citation type="journal article" date="2007" name="Science">
        <title>Draft genome of the filarial nematode parasite Brugia malayi.</title>
        <authorList>
            <person name="Ghedin E."/>
            <person name="Wang S."/>
            <person name="Spiro D."/>
            <person name="Caler E."/>
            <person name="Zhao Q."/>
            <person name="Crabtree J."/>
            <person name="Allen J.E."/>
            <person name="Delcher A.L."/>
            <person name="Guiliano D.B."/>
            <person name="Miranda-Saavedra D."/>
            <person name="Angiuoli S.V."/>
            <person name="Creasy T."/>
            <person name="Amedeo P."/>
            <person name="Haas B."/>
            <person name="El-Sayed N.M."/>
            <person name="Wortman J.R."/>
            <person name="Feldblyum T."/>
            <person name="Tallon L."/>
            <person name="Schatz M."/>
            <person name="Shumway M."/>
            <person name="Koo H."/>
            <person name="Salzberg S.L."/>
            <person name="Schobel S."/>
            <person name="Pertea M."/>
            <person name="Pop M."/>
            <person name="White O."/>
            <person name="Barton G.J."/>
            <person name="Carlow C.K."/>
            <person name="Crawford M.J."/>
            <person name="Daub J."/>
            <person name="Dimmic M.W."/>
            <person name="Estes C.F."/>
            <person name="Foster J.M."/>
            <person name="Ganatra M."/>
            <person name="Gregory W.F."/>
            <person name="Johnson N.M."/>
            <person name="Jin J."/>
            <person name="Komuniecki R."/>
            <person name="Korf I."/>
            <person name="Kumar S."/>
            <person name="Laney S."/>
            <person name="Li B.W."/>
            <person name="Li W."/>
            <person name="Lindblom T.H."/>
            <person name="Lustigman S."/>
            <person name="Ma D."/>
            <person name="Maina C.V."/>
            <person name="Martin D.M."/>
            <person name="McCarter J.P."/>
            <person name="McReynolds L."/>
            <person name="Mitreva M."/>
            <person name="Nutman T.B."/>
            <person name="Parkinson J."/>
            <person name="Peregrin-Alvarez J.M."/>
            <person name="Poole C."/>
            <person name="Ren Q."/>
            <person name="Saunders L."/>
            <person name="Sluder A.E."/>
            <person name="Smith K."/>
            <person name="Stanke M."/>
            <person name="Unnasch T.R."/>
            <person name="Ware J."/>
            <person name="Wei A.D."/>
            <person name="Weil G."/>
            <person name="Williams D.J."/>
            <person name="Zhang Y."/>
            <person name="Williams S.A."/>
            <person name="Fraser-Liggett C."/>
            <person name="Slatko B."/>
            <person name="Blaxter M.L."/>
            <person name="Scott A.L."/>
        </authorList>
    </citation>
    <scope>NUCLEOTIDE SEQUENCE</scope>
    <source>
        <strain evidence="1 3">FR3</strain>
    </source>
</reference>
<dbReference type="WormBase" id="Bm6571a">
    <property type="protein sequence ID" value="BM48413"/>
    <property type="gene ID" value="WBGene00226832"/>
    <property type="gene designation" value="Bma-sorb-1"/>
</dbReference>
<dbReference type="GeneID" id="6102211"/>
<keyword evidence="3" id="KW-1185">Reference proteome</keyword>
<dbReference type="EMBL" id="CAAKNF010000196">
    <property type="protein sequence ID" value="VIO87403.1"/>
    <property type="molecule type" value="Genomic_DNA"/>
</dbReference>
<evidence type="ECO:0000313" key="4">
    <source>
        <dbReference type="WBParaSite" id="Bm6571b.1"/>
    </source>
</evidence>
<dbReference type="OrthoDB" id="73680at2759"/>
<reference evidence="2" key="3">
    <citation type="submission" date="2019-04" db="EMBL/GenBank/DDBJ databases">
        <authorList>
            <person name="Howe K."/>
            <person name="Paulini M."/>
            <person name="Williams G."/>
        </authorList>
    </citation>
    <scope>NUCLEOTIDE SEQUENCE [LARGE SCALE GENOMIC DNA]</scope>
    <source>
        <strain evidence="2">FR3</strain>
    </source>
</reference>
<reference evidence="4" key="4">
    <citation type="submission" date="2022-04" db="UniProtKB">
        <authorList>
            <consortium name="WormBaseParasite"/>
        </authorList>
    </citation>
    <scope>IDENTIFICATION</scope>
</reference>
<evidence type="ECO:0000313" key="5">
    <source>
        <dbReference type="WormBase" id="Bm6571a"/>
    </source>
</evidence>